<comment type="caution">
    <text evidence="2">The sequence shown here is derived from an EMBL/GenBank/DDBJ whole genome shotgun (WGS) entry which is preliminary data.</text>
</comment>
<dbReference type="Proteomes" id="UP001168877">
    <property type="component" value="Unassembled WGS sequence"/>
</dbReference>
<keyword evidence="3" id="KW-1185">Reference proteome</keyword>
<dbReference type="CDD" id="cd06222">
    <property type="entry name" value="RNase_H_like"/>
    <property type="match status" value="1"/>
</dbReference>
<evidence type="ECO:0000259" key="1">
    <source>
        <dbReference type="Pfam" id="PF13456"/>
    </source>
</evidence>
<protein>
    <recommendedName>
        <fullName evidence="1">RNase H type-1 domain-containing protein</fullName>
    </recommendedName>
</protein>
<feature type="domain" description="RNase H type-1" evidence="1">
    <location>
        <begin position="5"/>
        <end position="127"/>
    </location>
</feature>
<organism evidence="2 3">
    <name type="scientific">Acer saccharum</name>
    <name type="common">Sugar maple</name>
    <dbReference type="NCBI Taxonomy" id="4024"/>
    <lineage>
        <taxon>Eukaryota</taxon>
        <taxon>Viridiplantae</taxon>
        <taxon>Streptophyta</taxon>
        <taxon>Embryophyta</taxon>
        <taxon>Tracheophyta</taxon>
        <taxon>Spermatophyta</taxon>
        <taxon>Magnoliopsida</taxon>
        <taxon>eudicotyledons</taxon>
        <taxon>Gunneridae</taxon>
        <taxon>Pentapetalae</taxon>
        <taxon>rosids</taxon>
        <taxon>malvids</taxon>
        <taxon>Sapindales</taxon>
        <taxon>Sapindaceae</taxon>
        <taxon>Hippocastanoideae</taxon>
        <taxon>Acereae</taxon>
        <taxon>Acer</taxon>
    </lineage>
</organism>
<dbReference type="Gene3D" id="3.30.420.10">
    <property type="entry name" value="Ribonuclease H-like superfamily/Ribonuclease H"/>
    <property type="match status" value="1"/>
</dbReference>
<dbReference type="InterPro" id="IPR002156">
    <property type="entry name" value="RNaseH_domain"/>
</dbReference>
<dbReference type="PANTHER" id="PTHR47723">
    <property type="entry name" value="OS05G0353850 PROTEIN"/>
    <property type="match status" value="1"/>
</dbReference>
<gene>
    <name evidence="2" type="ORF">LWI29_032899</name>
</gene>
<dbReference type="InterPro" id="IPR036397">
    <property type="entry name" value="RNaseH_sf"/>
</dbReference>
<evidence type="ECO:0000313" key="2">
    <source>
        <dbReference type="EMBL" id="KAK0583053.1"/>
    </source>
</evidence>
<reference evidence="2" key="1">
    <citation type="journal article" date="2022" name="Plant J.">
        <title>Strategies of tolerance reflected in two North American maple genomes.</title>
        <authorList>
            <person name="McEvoy S.L."/>
            <person name="Sezen U.U."/>
            <person name="Trouern-Trend A."/>
            <person name="McMahon S.M."/>
            <person name="Schaberg P.G."/>
            <person name="Yang J."/>
            <person name="Wegrzyn J.L."/>
            <person name="Swenson N.G."/>
        </authorList>
    </citation>
    <scope>NUCLEOTIDE SEQUENCE</scope>
    <source>
        <strain evidence="2">NS2018</strain>
    </source>
</reference>
<dbReference type="GO" id="GO:0003676">
    <property type="term" value="F:nucleic acid binding"/>
    <property type="evidence" value="ECO:0007669"/>
    <property type="project" value="InterPro"/>
</dbReference>
<dbReference type="AlphaFoldDB" id="A0AA39S0U5"/>
<proteinExistence type="predicted"/>
<dbReference type="PANTHER" id="PTHR47723:SF21">
    <property type="entry name" value="POLYNUCLEOTIDYL TRANSFERASE, RIBONUCLEASE H-LIKE SUPERFAMILY PROTEIN"/>
    <property type="match status" value="1"/>
</dbReference>
<sequence length="154" mass="16771">MYKANCDIAIDKLNGKIGFGIVIRNFKGEVMASCSQRMLANFSLKSAKLTAVYKSINFSCDCGLSPCSFEVDDANIVRWIANGDPRESDNGSILEDIDSLVANLGGVSFCTSNRFANRVAKGLANFALKCEDDNFWMEEVPSCVSNMVMADLPS</sequence>
<dbReference type="GO" id="GO:0004523">
    <property type="term" value="F:RNA-DNA hybrid ribonuclease activity"/>
    <property type="evidence" value="ECO:0007669"/>
    <property type="project" value="InterPro"/>
</dbReference>
<dbReference type="Pfam" id="PF13456">
    <property type="entry name" value="RVT_3"/>
    <property type="match status" value="1"/>
</dbReference>
<name>A0AA39S0U5_ACESA</name>
<dbReference type="InterPro" id="IPR044730">
    <property type="entry name" value="RNase_H-like_dom_plant"/>
</dbReference>
<dbReference type="EMBL" id="JAUESC010000384">
    <property type="protein sequence ID" value="KAK0583053.1"/>
    <property type="molecule type" value="Genomic_DNA"/>
</dbReference>
<evidence type="ECO:0000313" key="3">
    <source>
        <dbReference type="Proteomes" id="UP001168877"/>
    </source>
</evidence>
<accession>A0AA39S0U5</accession>
<dbReference type="InterPro" id="IPR053151">
    <property type="entry name" value="RNase_H-like"/>
</dbReference>
<reference evidence="2" key="2">
    <citation type="submission" date="2023-06" db="EMBL/GenBank/DDBJ databases">
        <authorList>
            <person name="Swenson N.G."/>
            <person name="Wegrzyn J.L."/>
            <person name="Mcevoy S.L."/>
        </authorList>
    </citation>
    <scope>NUCLEOTIDE SEQUENCE</scope>
    <source>
        <strain evidence="2">NS2018</strain>
        <tissue evidence="2">Leaf</tissue>
    </source>
</reference>